<organism evidence="5 6">
    <name type="scientific">Azospirillum isscasi</name>
    <dbReference type="NCBI Taxonomy" id="3053926"/>
    <lineage>
        <taxon>Bacteria</taxon>
        <taxon>Pseudomonadati</taxon>
        <taxon>Pseudomonadota</taxon>
        <taxon>Alphaproteobacteria</taxon>
        <taxon>Rhodospirillales</taxon>
        <taxon>Azospirillaceae</taxon>
        <taxon>Azospirillum</taxon>
    </lineage>
</organism>
<dbReference type="InterPro" id="IPR014001">
    <property type="entry name" value="Helicase_ATP-bd"/>
</dbReference>
<proteinExistence type="predicted"/>
<dbReference type="PANTHER" id="PTHR47962">
    <property type="entry name" value="ATP-DEPENDENT HELICASE LHR-RELATED-RELATED"/>
    <property type="match status" value="1"/>
</dbReference>
<evidence type="ECO:0000313" key="6">
    <source>
        <dbReference type="Proteomes" id="UP001227317"/>
    </source>
</evidence>
<dbReference type="NCBIfam" id="NF041067">
    <property type="entry name" value="DpdJ"/>
    <property type="match status" value="1"/>
</dbReference>
<dbReference type="InterPro" id="IPR052511">
    <property type="entry name" value="ATP-dep_Helicase"/>
</dbReference>
<evidence type="ECO:0000313" key="5">
    <source>
        <dbReference type="EMBL" id="MDQ2102187.1"/>
    </source>
</evidence>
<dbReference type="Pfam" id="PF00271">
    <property type="entry name" value="Helicase_C"/>
    <property type="match status" value="1"/>
</dbReference>
<dbReference type="EMBL" id="JAUJFI010000016">
    <property type="protein sequence ID" value="MDQ2102187.1"/>
    <property type="molecule type" value="Genomic_DNA"/>
</dbReference>
<dbReference type="InterPro" id="IPR027417">
    <property type="entry name" value="P-loop_NTPase"/>
</dbReference>
<dbReference type="PANTHER" id="PTHR47962:SF5">
    <property type="entry name" value="ATP-DEPENDENT HELICASE LHR-RELATED"/>
    <property type="match status" value="1"/>
</dbReference>
<dbReference type="Pfam" id="PF00270">
    <property type="entry name" value="DEAD"/>
    <property type="match status" value="2"/>
</dbReference>
<evidence type="ECO:0000256" key="1">
    <source>
        <dbReference type="ARBA" id="ARBA00022741"/>
    </source>
</evidence>
<keyword evidence="6" id="KW-1185">Reference proteome</keyword>
<dbReference type="PROSITE" id="PS51194">
    <property type="entry name" value="HELICASE_CTER"/>
    <property type="match status" value="1"/>
</dbReference>
<name>A0ABU0WE54_9PROT</name>
<evidence type="ECO:0000256" key="2">
    <source>
        <dbReference type="ARBA" id="ARBA00022840"/>
    </source>
</evidence>
<dbReference type="SUPFAM" id="SSF52540">
    <property type="entry name" value="P-loop containing nucleoside triphosphate hydrolases"/>
    <property type="match status" value="1"/>
</dbReference>
<keyword evidence="1" id="KW-0547">Nucleotide-binding</keyword>
<keyword evidence="2" id="KW-0067">ATP-binding</keyword>
<protein>
    <submittedName>
        <fullName evidence="5">Protein DpdJ</fullName>
    </submittedName>
</protein>
<dbReference type="InterPro" id="IPR011545">
    <property type="entry name" value="DEAD/DEAH_box_helicase_dom"/>
</dbReference>
<dbReference type="Proteomes" id="UP001227317">
    <property type="component" value="Unassembled WGS sequence"/>
</dbReference>
<evidence type="ECO:0000259" key="4">
    <source>
        <dbReference type="PROSITE" id="PS51194"/>
    </source>
</evidence>
<dbReference type="RefSeq" id="WP_306704167.1">
    <property type="nucleotide sequence ID" value="NZ_JAUJFI010000016.1"/>
</dbReference>
<feature type="domain" description="Helicase C-terminal" evidence="4">
    <location>
        <begin position="524"/>
        <end position="680"/>
    </location>
</feature>
<sequence length="1516" mass="168250">MNADEKLLLAALEGIEQREARLLAWGLVDGFLTAGEVSDLVDPLLDDPTYANGLSFVSVAEVVGALRERALLFDVGRIGEPRYRSRMAEAVRLFFRLRQLFPKHSGAIGWQVAPTLVADFRFSWRRRRYPRREVSADDARSRIQMATPDTFAREALSALIDSYGHKFKLAKFQVDAATRILSGFEQPRSIGTLVSAGTGSGKTLAFYLPALSRIASHIRRDPPGSHWVKVLAVYPRNELLKDQFAEVYGQARRLDAELAIKNCRKILIGTLFGPTPYNAADAEERAGWRRHAGGLICDYLRCPDGDCDGEMLWRSQDRSAETERLVCLACGAAIESDEVILTRQRLERECPDILFTTTEMLNQRMGDNRMRHLFGLGERRSRAVEMMLLDEVHTYSGAPGAQVAFLLRRWRRMLRSPVAFVGLSATLADGERFFARLTGLGWQAAKEIAPRSRDMVAEGAEYLLALRGDPVSRTALLSTTIQASMLLSRMLDAPGARKSGGIYGERLFLFADNLDVINRMYFAMLDAEGRQSNGRVDQRRHPNGGLAILRSPMASEHRKLHGQDWQAAVDIGHSLQPNDRKAVGRVMSMDPGVGSNLDIIVATASLEVGFNDPLVGGVIQHKAPNDVAQFLQRKGRAGRSRGMRPWTVVVLSDYGRDRVAYQGYDLLFDPEVPARTLPIGNRYVKRIQAVYATLDYLSLFMGRTELGSVWTNLCGPATHARQRGRQAKLAELLRGILTDEAHLERYADYLCKSLHLDRDEVEVLLWDRPRPLLTEVLPTALRRLETEWHAFGDTGADYQVRNSPLPEFAPANLFSELNLPEVEIVLGQSGIATPERVAMPIAQAMREYAPGRVSRRYGISHALERHWICPQLGPDRAQRFALEPYVQADHLGDWQVRAGSQAVRLPVYRPRALSVQQPPSTVTDTSNARLLWRSQVVARQEGLILSPPSGCPWARHVAEVRFHTHQNSSPVEARRMAVGSDAEIRRLDGTSCRKEFSFEMRQGDAALGFSLGVDALCLRLRFPDALWSDPSLEGDLLKRAVRTARFQDQAVIGPFLAAVDNRFAREWLAHLLLAAISNEAMASTVGMDEAAARLENGLAEIGLGETLDILFQSPVVDDPTGQGNTQDRLRQDLAAHIADPVVRAGLFDLARILWSPIGADWEPWLRERFAATIAAAALNAILSLCPEIDAAGLVVDLDAGPRELDDVLAGQAPAEIWISENAPGGNGQIEEVLRQYVEDPRRFFSLMTAALRDNDFALSDHQLQRFLQEVVHENPAGDLATAAEAFRSACGAAESHRALAMLRDTLAAEGFATYHAFMVALLNRVLRPGSSRESDAFFLNVMRHWSAEEQRLGVELDARVVAYRTSRRADIDAALAFAGIDTPTINPDQWRFGVIYGLLWPRGAQIRQAGLHLYSPYTDLPLPEPLLLARHLAEEQVTVTLEDEEWPAQCLARLAEAGSVTLACPMALSGRIADALNFLATNPVQVGYLSVFARVQAVRRSGDTYHVDVDIAEALQ</sequence>
<feature type="domain" description="Helicase ATP-binding" evidence="3">
    <location>
        <begin position="183"/>
        <end position="437"/>
    </location>
</feature>
<gene>
    <name evidence="5" type="primary">dpdJ</name>
    <name evidence="5" type="ORF">QSG27_05730</name>
</gene>
<dbReference type="InterPro" id="IPR001650">
    <property type="entry name" value="Helicase_C-like"/>
</dbReference>
<accession>A0ABU0WE54</accession>
<evidence type="ECO:0000259" key="3">
    <source>
        <dbReference type="PROSITE" id="PS51192"/>
    </source>
</evidence>
<reference evidence="5 6" key="1">
    <citation type="submission" date="2023-06" db="EMBL/GenBank/DDBJ databases">
        <title>Azospirillum isscasensis sp.nov, a bacterium isolated from rhizosphere soil of rice.</title>
        <authorList>
            <person name="Wang H."/>
        </authorList>
    </citation>
    <scope>NUCLEOTIDE SEQUENCE [LARGE SCALE GENOMIC DNA]</scope>
    <source>
        <strain evidence="5 6">C340-1</strain>
    </source>
</reference>
<dbReference type="SMART" id="SM00487">
    <property type="entry name" value="DEXDc"/>
    <property type="match status" value="1"/>
</dbReference>
<comment type="caution">
    <text evidence="5">The sequence shown here is derived from an EMBL/GenBank/DDBJ whole genome shotgun (WGS) entry which is preliminary data.</text>
</comment>
<dbReference type="Gene3D" id="3.40.50.300">
    <property type="entry name" value="P-loop containing nucleotide triphosphate hydrolases"/>
    <property type="match status" value="2"/>
</dbReference>
<dbReference type="PROSITE" id="PS51192">
    <property type="entry name" value="HELICASE_ATP_BIND_1"/>
    <property type="match status" value="1"/>
</dbReference>